<protein>
    <submittedName>
        <fullName evidence="6">ABC transporter substrate-binding protein</fullName>
    </submittedName>
</protein>
<dbReference type="Gene3D" id="3.10.105.10">
    <property type="entry name" value="Dipeptide-binding Protein, Domain 3"/>
    <property type="match status" value="1"/>
</dbReference>
<reference evidence="6" key="2">
    <citation type="submission" date="2020-08" db="EMBL/GenBank/DDBJ databases">
        <authorList>
            <person name="Chen M."/>
            <person name="Teng W."/>
            <person name="Zhao L."/>
            <person name="Hu C."/>
            <person name="Zhou Y."/>
            <person name="Han B."/>
            <person name="Song L."/>
            <person name="Shu W."/>
        </authorList>
    </citation>
    <scope>NUCLEOTIDE SEQUENCE</scope>
    <source>
        <strain evidence="6">FACHB-1375</strain>
    </source>
</reference>
<dbReference type="FunFam" id="3.90.76.10:FF:000004">
    <property type="entry name" value="Peptide ABC transporter substrate-binding protein"/>
    <property type="match status" value="1"/>
</dbReference>
<dbReference type="RefSeq" id="WP_190472541.1">
    <property type="nucleotide sequence ID" value="NZ_JACJPW010000103.1"/>
</dbReference>
<evidence type="ECO:0000256" key="3">
    <source>
        <dbReference type="ARBA" id="ARBA00022729"/>
    </source>
</evidence>
<evidence type="ECO:0000313" key="6">
    <source>
        <dbReference type="EMBL" id="MBD2185014.1"/>
    </source>
</evidence>
<proteinExistence type="inferred from homology"/>
<dbReference type="Proteomes" id="UP000641646">
    <property type="component" value="Unassembled WGS sequence"/>
</dbReference>
<dbReference type="PANTHER" id="PTHR30290">
    <property type="entry name" value="PERIPLASMIC BINDING COMPONENT OF ABC TRANSPORTER"/>
    <property type="match status" value="1"/>
</dbReference>
<dbReference type="SUPFAM" id="SSF53850">
    <property type="entry name" value="Periplasmic binding protein-like II"/>
    <property type="match status" value="1"/>
</dbReference>
<dbReference type="GO" id="GO:0042597">
    <property type="term" value="C:periplasmic space"/>
    <property type="evidence" value="ECO:0007669"/>
    <property type="project" value="UniProtKB-ARBA"/>
</dbReference>
<dbReference type="GO" id="GO:1904680">
    <property type="term" value="F:peptide transmembrane transporter activity"/>
    <property type="evidence" value="ECO:0007669"/>
    <property type="project" value="TreeGrafter"/>
</dbReference>
<evidence type="ECO:0000313" key="7">
    <source>
        <dbReference type="Proteomes" id="UP000641646"/>
    </source>
</evidence>
<comment type="similarity">
    <text evidence="1">Belongs to the bacterial solute-binding protein 5 family.</text>
</comment>
<gene>
    <name evidence="6" type="ORF">H6G03_28740</name>
</gene>
<evidence type="ECO:0000256" key="1">
    <source>
        <dbReference type="ARBA" id="ARBA00005695"/>
    </source>
</evidence>
<evidence type="ECO:0000256" key="2">
    <source>
        <dbReference type="ARBA" id="ARBA00022448"/>
    </source>
</evidence>
<dbReference type="PANTHER" id="PTHR30290:SF9">
    <property type="entry name" value="OLIGOPEPTIDE-BINDING PROTEIN APPA"/>
    <property type="match status" value="1"/>
</dbReference>
<dbReference type="EMBL" id="JACJPW010000103">
    <property type="protein sequence ID" value="MBD2185014.1"/>
    <property type="molecule type" value="Genomic_DNA"/>
</dbReference>
<organism evidence="6 7">
    <name type="scientific">Aerosakkonema funiforme FACHB-1375</name>
    <dbReference type="NCBI Taxonomy" id="2949571"/>
    <lineage>
        <taxon>Bacteria</taxon>
        <taxon>Bacillati</taxon>
        <taxon>Cyanobacteriota</taxon>
        <taxon>Cyanophyceae</taxon>
        <taxon>Oscillatoriophycideae</taxon>
        <taxon>Aerosakkonematales</taxon>
        <taxon>Aerosakkonemataceae</taxon>
        <taxon>Aerosakkonema</taxon>
    </lineage>
</organism>
<feature type="signal peptide" evidence="4">
    <location>
        <begin position="1"/>
        <end position="27"/>
    </location>
</feature>
<name>A0A926VJS3_9CYAN</name>
<accession>A0A926VJS3</accession>
<evidence type="ECO:0000256" key="4">
    <source>
        <dbReference type="SAM" id="SignalP"/>
    </source>
</evidence>
<feature type="chain" id="PRO_5037229894" evidence="4">
    <location>
        <begin position="28"/>
        <end position="603"/>
    </location>
</feature>
<keyword evidence="2" id="KW-0813">Transport</keyword>
<dbReference type="InterPro" id="IPR030678">
    <property type="entry name" value="Peptide/Ni-bd"/>
</dbReference>
<keyword evidence="3 4" id="KW-0732">Signal</keyword>
<dbReference type="Gene3D" id="3.90.76.10">
    <property type="entry name" value="Dipeptide-binding Protein, Domain 1"/>
    <property type="match status" value="1"/>
</dbReference>
<comment type="caution">
    <text evidence="6">The sequence shown here is derived from an EMBL/GenBank/DDBJ whole genome shotgun (WGS) entry which is preliminary data.</text>
</comment>
<keyword evidence="7" id="KW-1185">Reference proteome</keyword>
<dbReference type="GO" id="GO:0015833">
    <property type="term" value="P:peptide transport"/>
    <property type="evidence" value="ECO:0007669"/>
    <property type="project" value="TreeGrafter"/>
</dbReference>
<dbReference type="InterPro" id="IPR000914">
    <property type="entry name" value="SBP_5_dom"/>
</dbReference>
<dbReference type="Gene3D" id="3.40.190.10">
    <property type="entry name" value="Periplasmic binding protein-like II"/>
    <property type="match status" value="1"/>
</dbReference>
<evidence type="ECO:0000259" key="5">
    <source>
        <dbReference type="Pfam" id="PF00496"/>
    </source>
</evidence>
<dbReference type="GO" id="GO:0043190">
    <property type="term" value="C:ATP-binding cassette (ABC) transporter complex"/>
    <property type="evidence" value="ECO:0007669"/>
    <property type="project" value="InterPro"/>
</dbReference>
<dbReference type="InterPro" id="IPR039424">
    <property type="entry name" value="SBP_5"/>
</dbReference>
<sequence length="603" mass="67827">MKCPITTYNRRRWLAILLAGLSAIALTSCNPNQFKSQAAQLPQLVASILTSPKTFNYALNQTAPSVFSFIYEGLISENGVTGKIEPALAESWQISADKLRIVFTLRQGLKWSDGEPLTVDDVVFTYNDIYLNEKISTDIRDTLKIGEKGALPKVKKLDDRRVEFSIPEPFAPFLRSTGLAILPAHSLRESVKSLDSQGKPKFISMWGIDTDPKKIIVNGPYRMSIYQAGERVIFERNPYYWRKDAEGNRLPYIDRFIWQIVENVDTQLIQFRSGGLDMLGVSPLNFSLLKREEKRGNFTIYNGGQSSGTSFICFNLNKGKRNGKPLIDPMKSRWFNTVGFRQAVAYGIDRQTMINNLFRGLAETQNSPISVQSPYYLSPQEGLKVYDYNPEKAKKLLLGAGFKYNNKGQLIDADGNRVRFTLLTNTGSRTAEAIVSQTKQDLSKIGIQVDVSLIEFNALVDKFHNTFDWEAYFGGITGGIEPNDGANIWLPSGGLHRFNQAPAPDEIPIVGREIADWEAEIGRLYIQGAKELDEAKRKVIYAETQRISQEYLPFIYLVNPLSLAAVRNEIEGVNFSGLGGLLWNIAELKINKNSPRDSQKYPE</sequence>
<dbReference type="PIRSF" id="PIRSF002741">
    <property type="entry name" value="MppA"/>
    <property type="match status" value="1"/>
</dbReference>
<dbReference type="CDD" id="cd08500">
    <property type="entry name" value="PBP2_NikA_DppA_OppA_like_4"/>
    <property type="match status" value="1"/>
</dbReference>
<dbReference type="AlphaFoldDB" id="A0A926VJS3"/>
<dbReference type="PROSITE" id="PS51257">
    <property type="entry name" value="PROKAR_LIPOPROTEIN"/>
    <property type="match status" value="1"/>
</dbReference>
<feature type="domain" description="Solute-binding protein family 5" evidence="5">
    <location>
        <begin position="83"/>
        <end position="486"/>
    </location>
</feature>
<reference evidence="6" key="1">
    <citation type="journal article" date="2015" name="ISME J.">
        <title>Draft Genome Sequence of Streptomyces incarnatus NRRL8089, which Produces the Nucleoside Antibiotic Sinefungin.</title>
        <authorList>
            <person name="Oshima K."/>
            <person name="Hattori M."/>
            <person name="Shimizu H."/>
            <person name="Fukuda K."/>
            <person name="Nemoto M."/>
            <person name="Inagaki K."/>
            <person name="Tamura T."/>
        </authorList>
    </citation>
    <scope>NUCLEOTIDE SEQUENCE</scope>
    <source>
        <strain evidence="6">FACHB-1375</strain>
    </source>
</reference>
<dbReference type="Pfam" id="PF00496">
    <property type="entry name" value="SBP_bac_5"/>
    <property type="match status" value="1"/>
</dbReference>